<evidence type="ECO:0000256" key="4">
    <source>
        <dbReference type="ARBA" id="ARBA00022475"/>
    </source>
</evidence>
<dbReference type="InterPro" id="IPR036259">
    <property type="entry name" value="MFS_trans_sf"/>
</dbReference>
<evidence type="ECO:0000256" key="3">
    <source>
        <dbReference type="ARBA" id="ARBA00022448"/>
    </source>
</evidence>
<keyword evidence="3" id="KW-0813">Transport</keyword>
<feature type="transmembrane region" description="Helical" evidence="12">
    <location>
        <begin position="289"/>
        <end position="308"/>
    </location>
</feature>
<evidence type="ECO:0000256" key="8">
    <source>
        <dbReference type="ARBA" id="ARBA00022989"/>
    </source>
</evidence>
<feature type="transmembrane region" description="Helical" evidence="12">
    <location>
        <begin position="377"/>
        <end position="398"/>
    </location>
</feature>
<dbReference type="FunFam" id="1.20.1250.20:FF:000095">
    <property type="entry name" value="Alpha-ketoglutarate permease"/>
    <property type="match status" value="1"/>
</dbReference>
<comment type="function">
    <text evidence="10">Uptake of alpha-ketoglutarate across the boundary membrane with the concomitant import of a cation (symport system).</text>
</comment>
<evidence type="ECO:0000256" key="9">
    <source>
        <dbReference type="ARBA" id="ARBA00023136"/>
    </source>
</evidence>
<accession>A0A6G7ZP22</accession>
<dbReference type="RefSeq" id="WP_166094818.1">
    <property type="nucleotide sequence ID" value="NZ_CP049871.1"/>
</dbReference>
<evidence type="ECO:0000256" key="2">
    <source>
        <dbReference type="ARBA" id="ARBA00008240"/>
    </source>
</evidence>
<dbReference type="InterPro" id="IPR005829">
    <property type="entry name" value="Sugar_transporter_CS"/>
</dbReference>
<dbReference type="Proteomes" id="UP000502502">
    <property type="component" value="Chromosome"/>
</dbReference>
<feature type="transmembrane region" description="Helical" evidence="12">
    <location>
        <begin position="410"/>
        <end position="428"/>
    </location>
</feature>
<dbReference type="SUPFAM" id="SSF103473">
    <property type="entry name" value="MFS general substrate transporter"/>
    <property type="match status" value="1"/>
</dbReference>
<sequence>MTTAYADGAAPVPVRDSSPSRLKNIVGGSAGNLVEWFDWYVYAAFAIYFAKSFFPSSDPTAELLQSAAVFAVGFAMRPIGAWLMGIYADHRGRKAGLSLSVSLMCAGSLIIAVAPTYQQAGVIAPLTLLVARLIQGFSLGGEYGSSATYLSETAGRQRRGFWSSFQYVTIIGGQLTALAFLVILQAFLSPAELEQWGWRVAFAAGGILAIVVFFIRRRLDETLSYENAAAQPDRPKSTTRNLFRDHPREALLVMALTAGGTAAFYAYTIYLQKFLVNTSGFDRVTASRIMTAGLACMMLLQPFAGALSDRIGRKPLMIFFGASATLFTYPLFTALETVRSVPVAFALVMASLVIVTGYTSINAVVKAELFPAHIRALGVALPFALANTIFGGTAEYVALALKGAGHERWFYIYISALAAMSLVAYVLMRETKATSQILED</sequence>
<evidence type="ECO:0000256" key="7">
    <source>
        <dbReference type="ARBA" id="ARBA00022847"/>
    </source>
</evidence>
<feature type="transmembrane region" description="Helical" evidence="12">
    <location>
        <begin position="196"/>
        <end position="215"/>
    </location>
</feature>
<evidence type="ECO:0000256" key="12">
    <source>
        <dbReference type="SAM" id="Phobius"/>
    </source>
</evidence>
<evidence type="ECO:0000256" key="5">
    <source>
        <dbReference type="ARBA" id="ARBA00022519"/>
    </source>
</evidence>
<dbReference type="PROSITE" id="PS00217">
    <property type="entry name" value="SUGAR_TRANSPORT_2"/>
    <property type="match status" value="1"/>
</dbReference>
<dbReference type="AlphaFoldDB" id="A0A6G7ZP22"/>
<comment type="subcellular location">
    <subcellularLocation>
        <location evidence="1">Cell inner membrane</location>
        <topology evidence="1">Multi-pass membrane protein</topology>
    </subcellularLocation>
</comment>
<dbReference type="Pfam" id="PF07690">
    <property type="entry name" value="MFS_1"/>
    <property type="match status" value="1"/>
</dbReference>
<dbReference type="KEGG" id="ssin:G7078_07955"/>
<keyword evidence="8 12" id="KW-1133">Transmembrane helix</keyword>
<feature type="transmembrane region" description="Helical" evidence="12">
    <location>
        <begin position="63"/>
        <end position="83"/>
    </location>
</feature>
<dbReference type="EMBL" id="CP049871">
    <property type="protein sequence ID" value="QIL02721.1"/>
    <property type="molecule type" value="Genomic_DNA"/>
</dbReference>
<feature type="transmembrane region" description="Helical" evidence="12">
    <location>
        <begin position="161"/>
        <end position="184"/>
    </location>
</feature>
<proteinExistence type="inferred from homology"/>
<feature type="transmembrane region" description="Helical" evidence="12">
    <location>
        <begin position="344"/>
        <end position="365"/>
    </location>
</feature>
<dbReference type="Gene3D" id="1.20.1250.20">
    <property type="entry name" value="MFS general substrate transporter like domains"/>
    <property type="match status" value="1"/>
</dbReference>
<feature type="transmembrane region" description="Helical" evidence="12">
    <location>
        <begin position="250"/>
        <end position="269"/>
    </location>
</feature>
<dbReference type="PANTHER" id="PTHR43528:SF5">
    <property type="entry name" value="PROLINE_BETAINE TRANSPORTER"/>
    <property type="match status" value="1"/>
</dbReference>
<feature type="transmembrane region" description="Helical" evidence="12">
    <location>
        <begin position="315"/>
        <end position="332"/>
    </location>
</feature>
<gene>
    <name evidence="14" type="ORF">G7078_07955</name>
</gene>
<dbReference type="PANTHER" id="PTHR43528">
    <property type="entry name" value="ALPHA-KETOGLUTARATE PERMEASE"/>
    <property type="match status" value="1"/>
</dbReference>
<evidence type="ECO:0000256" key="11">
    <source>
        <dbReference type="ARBA" id="ARBA00069296"/>
    </source>
</evidence>
<dbReference type="PROSITE" id="PS50850">
    <property type="entry name" value="MFS"/>
    <property type="match status" value="1"/>
</dbReference>
<dbReference type="GO" id="GO:0015293">
    <property type="term" value="F:symporter activity"/>
    <property type="evidence" value="ECO:0007669"/>
    <property type="project" value="UniProtKB-KW"/>
</dbReference>
<dbReference type="InterPro" id="IPR011701">
    <property type="entry name" value="MFS"/>
</dbReference>
<protein>
    <recommendedName>
        <fullName evidence="11">Alpha-ketoglutarate permease</fullName>
    </recommendedName>
</protein>
<evidence type="ECO:0000313" key="14">
    <source>
        <dbReference type="EMBL" id="QIL02721.1"/>
    </source>
</evidence>
<evidence type="ECO:0000256" key="1">
    <source>
        <dbReference type="ARBA" id="ARBA00004429"/>
    </source>
</evidence>
<keyword evidence="6 12" id="KW-0812">Transmembrane</keyword>
<keyword evidence="7" id="KW-0769">Symport</keyword>
<evidence type="ECO:0000256" key="6">
    <source>
        <dbReference type="ARBA" id="ARBA00022692"/>
    </source>
</evidence>
<dbReference type="GO" id="GO:0005886">
    <property type="term" value="C:plasma membrane"/>
    <property type="evidence" value="ECO:0007669"/>
    <property type="project" value="UniProtKB-SubCell"/>
</dbReference>
<organism evidence="14 15">
    <name type="scientific">Sphingomonas sinipercae</name>
    <dbReference type="NCBI Taxonomy" id="2714944"/>
    <lineage>
        <taxon>Bacteria</taxon>
        <taxon>Pseudomonadati</taxon>
        <taxon>Pseudomonadota</taxon>
        <taxon>Alphaproteobacteria</taxon>
        <taxon>Sphingomonadales</taxon>
        <taxon>Sphingomonadaceae</taxon>
        <taxon>Sphingomonas</taxon>
    </lineage>
</organism>
<dbReference type="PROSITE" id="PS00216">
    <property type="entry name" value="SUGAR_TRANSPORT_1"/>
    <property type="match status" value="1"/>
</dbReference>
<evidence type="ECO:0000313" key="15">
    <source>
        <dbReference type="Proteomes" id="UP000502502"/>
    </source>
</evidence>
<evidence type="ECO:0000259" key="13">
    <source>
        <dbReference type="PROSITE" id="PS50850"/>
    </source>
</evidence>
<dbReference type="InterPro" id="IPR020846">
    <property type="entry name" value="MFS_dom"/>
</dbReference>
<reference evidence="14 15" key="1">
    <citation type="submission" date="2020-03" db="EMBL/GenBank/DDBJ databases">
        <title>Sphingomonas sp. nov., isolated from fish.</title>
        <authorList>
            <person name="Hyun D.-W."/>
            <person name="Bae J.-W."/>
        </authorList>
    </citation>
    <scope>NUCLEOTIDE SEQUENCE [LARGE SCALE GENOMIC DNA]</scope>
    <source>
        <strain evidence="14 15">HDW15C</strain>
    </source>
</reference>
<evidence type="ECO:0000256" key="10">
    <source>
        <dbReference type="ARBA" id="ARBA00058957"/>
    </source>
</evidence>
<name>A0A6G7ZP22_9SPHN</name>
<keyword evidence="5" id="KW-0997">Cell inner membrane</keyword>
<keyword evidence="15" id="KW-1185">Reference proteome</keyword>
<feature type="transmembrane region" description="Helical" evidence="12">
    <location>
        <begin position="120"/>
        <end position="140"/>
    </location>
</feature>
<feature type="domain" description="Major facilitator superfamily (MFS) profile" evidence="13">
    <location>
        <begin position="24"/>
        <end position="432"/>
    </location>
</feature>
<keyword evidence="4" id="KW-1003">Cell membrane</keyword>
<keyword evidence="9 12" id="KW-0472">Membrane</keyword>
<comment type="similarity">
    <text evidence="2">Belongs to the major facilitator superfamily. Metabolite:H+ Symporter (MHS) family (TC 2.A.1.6) family.</text>
</comment>
<feature type="transmembrane region" description="Helical" evidence="12">
    <location>
        <begin position="95"/>
        <end position="114"/>
    </location>
</feature>
<dbReference type="CDD" id="cd17367">
    <property type="entry name" value="MFS_KgtP"/>
    <property type="match status" value="1"/>
</dbReference>
<dbReference type="InterPro" id="IPR051084">
    <property type="entry name" value="H+-coupled_symporters"/>
</dbReference>